<proteinExistence type="inferred from homology"/>
<evidence type="ECO:0008006" key="10">
    <source>
        <dbReference type="Google" id="ProtNLM"/>
    </source>
</evidence>
<evidence type="ECO:0000313" key="9">
    <source>
        <dbReference type="Proteomes" id="UP000636949"/>
    </source>
</evidence>
<feature type="region of interest" description="Disordered" evidence="6">
    <location>
        <begin position="445"/>
        <end position="471"/>
    </location>
</feature>
<evidence type="ECO:0000256" key="5">
    <source>
        <dbReference type="ARBA" id="ARBA00023136"/>
    </source>
</evidence>
<dbReference type="InterPro" id="IPR042217">
    <property type="entry name" value="T4SS_VirB10/TrbI"/>
</dbReference>
<dbReference type="AlphaFoldDB" id="A0A8J2Z4V1"/>
<evidence type="ECO:0000256" key="1">
    <source>
        <dbReference type="ARBA" id="ARBA00004167"/>
    </source>
</evidence>
<comment type="similarity">
    <text evidence="2">Belongs to the TrbI/VirB10 family.</text>
</comment>
<feature type="compositionally biased region" description="Polar residues" evidence="6">
    <location>
        <begin position="533"/>
        <end position="547"/>
    </location>
</feature>
<dbReference type="InterPro" id="IPR015943">
    <property type="entry name" value="WD40/YVTN_repeat-like_dom_sf"/>
</dbReference>
<feature type="region of interest" description="Disordered" evidence="6">
    <location>
        <begin position="13"/>
        <end position="42"/>
    </location>
</feature>
<reference evidence="8" key="2">
    <citation type="submission" date="2020-09" db="EMBL/GenBank/DDBJ databases">
        <authorList>
            <person name="Sun Q."/>
            <person name="Zhou Y."/>
        </authorList>
    </citation>
    <scope>NUCLEOTIDE SEQUENCE</scope>
    <source>
        <strain evidence="8">CGMCC 1.15758</strain>
    </source>
</reference>
<comment type="subcellular location">
    <subcellularLocation>
        <location evidence="1">Membrane</location>
        <topology evidence="1">Single-pass membrane protein</topology>
    </subcellularLocation>
</comment>
<evidence type="ECO:0000313" key="8">
    <source>
        <dbReference type="EMBL" id="GGF99189.1"/>
    </source>
</evidence>
<organism evidence="8 9">
    <name type="scientific">Cysteiniphilum litorale</name>
    <dbReference type="NCBI Taxonomy" id="2056700"/>
    <lineage>
        <taxon>Bacteria</taxon>
        <taxon>Pseudomonadati</taxon>
        <taxon>Pseudomonadota</taxon>
        <taxon>Gammaproteobacteria</taxon>
        <taxon>Thiotrichales</taxon>
        <taxon>Fastidiosibacteraceae</taxon>
        <taxon>Cysteiniphilum</taxon>
    </lineage>
</organism>
<evidence type="ECO:0000256" key="4">
    <source>
        <dbReference type="ARBA" id="ARBA00022989"/>
    </source>
</evidence>
<keyword evidence="5 7" id="KW-0472">Membrane</keyword>
<dbReference type="OrthoDB" id="9766860at2"/>
<feature type="region of interest" description="Disordered" evidence="6">
    <location>
        <begin position="528"/>
        <end position="547"/>
    </location>
</feature>
<keyword evidence="9" id="KW-1185">Reference proteome</keyword>
<feature type="compositionally biased region" description="Basic and acidic residues" evidence="6">
    <location>
        <begin position="30"/>
        <end position="42"/>
    </location>
</feature>
<dbReference type="SUPFAM" id="SSF50998">
    <property type="entry name" value="Quinoprotein alcohol dehydrogenase-like"/>
    <property type="match status" value="1"/>
</dbReference>
<protein>
    <recommendedName>
        <fullName evidence="10">Type IV secretion system protein VirB10</fullName>
    </recommendedName>
</protein>
<feature type="transmembrane region" description="Helical" evidence="7">
    <location>
        <begin position="60"/>
        <end position="79"/>
    </location>
</feature>
<dbReference type="InterPro" id="IPR011047">
    <property type="entry name" value="Quinoprotein_ADH-like_sf"/>
</dbReference>
<sequence>MIKFKKFNWKKTEEAKKAKKAKESGNTGQADHHQDEHTHLDDPFIEPLPKAVDFAKRFKWSIIGFVAFMFIAIVLAVNYSTKRTIQQTVVRNIDTNSDASIAKIQEIDAMNVPMVLLQNWALLVNGHQYAVYQDGQGNTYAKVNGVNRPLKDGDVIYKDGKAYVYKDGKFVPLDIADGNKSPYHTGDLVYKDGKLYQVGADGKLHPYQGKLKPGQVVWKDGKAYVVGADGKLHPVGDHPTEGQFVMKDGKLYRVGADGKLYPYDGELKPGDIVWKDGKPYVVGADGKLRPIGDKPQPGDIVEKDGKLYQVGEDGKLYPYAGELTPGQVIWKDGKPYMVDENGNLVPLKEGMVRTIDGKPYVWKDGQWVPLSELGAKPKHLVVKDNKLYEIGDDGTLSLFKGKLKPDDIVWKDGVPYVVGDDGKLHKMADGQRIKDKDGYRYIYKDQKLQREKDNKSQDKAATDHPDEPRAGYDQSLMAAYKSSLVSFDGDSEAKGAKGAKGDASAQQSPQDRVQEALNSQMTALREQAKAMRSITTKGSDQYAQQNSQSSKIAFLKEDQSEPDQSDATLKHPVSPYTLFAGSVIPATFETGINSDLPGTIIARVSRNVYDTRTGNYLLIPQGTKIMGKYDSQVAYGQERVLMVFTRLLFPNGTSIKLDNQPGADLRGFAGVTGDVNNHYWRIFGNALMFSVFGALGQLSQPSGDNSNGNGTSNQQVIYAAIGQQLTQTAAQMLAKNMNIQPTIKIQPGNNFSILTTRDIVFPSWYRFDNPINSGDQA</sequence>
<dbReference type="Proteomes" id="UP000636949">
    <property type="component" value="Unassembled WGS sequence"/>
</dbReference>
<dbReference type="Gene3D" id="2.40.128.260">
    <property type="entry name" value="Type IV secretion system, VirB10/TraB/TrbI"/>
    <property type="match status" value="1"/>
</dbReference>
<feature type="compositionally biased region" description="Basic and acidic residues" evidence="6">
    <location>
        <begin position="445"/>
        <end position="470"/>
    </location>
</feature>
<keyword evidence="4 7" id="KW-1133">Transmembrane helix</keyword>
<dbReference type="CDD" id="cd16429">
    <property type="entry name" value="VirB10"/>
    <property type="match status" value="1"/>
</dbReference>
<evidence type="ECO:0000256" key="7">
    <source>
        <dbReference type="SAM" id="Phobius"/>
    </source>
</evidence>
<name>A0A8J2Z4V1_9GAMM</name>
<keyword evidence="3 7" id="KW-0812">Transmembrane</keyword>
<dbReference type="GO" id="GO:0016020">
    <property type="term" value="C:membrane"/>
    <property type="evidence" value="ECO:0007669"/>
    <property type="project" value="UniProtKB-SubCell"/>
</dbReference>
<reference evidence="8" key="1">
    <citation type="journal article" date="2014" name="Int. J. Syst. Evol. Microbiol.">
        <title>Complete genome sequence of Corynebacterium casei LMG S-19264T (=DSM 44701T), isolated from a smear-ripened cheese.</title>
        <authorList>
            <consortium name="US DOE Joint Genome Institute (JGI-PGF)"/>
            <person name="Walter F."/>
            <person name="Albersmeier A."/>
            <person name="Kalinowski J."/>
            <person name="Ruckert C."/>
        </authorList>
    </citation>
    <scope>NUCLEOTIDE SEQUENCE</scope>
    <source>
        <strain evidence="8">CGMCC 1.15758</strain>
    </source>
</reference>
<accession>A0A8J2Z4V1</accession>
<dbReference type="EMBL" id="BMJS01000016">
    <property type="protein sequence ID" value="GGF99189.1"/>
    <property type="molecule type" value="Genomic_DNA"/>
</dbReference>
<gene>
    <name evidence="8" type="ORF">GCM10010995_15580</name>
</gene>
<dbReference type="Pfam" id="PF03743">
    <property type="entry name" value="TrbI"/>
    <property type="match status" value="1"/>
</dbReference>
<dbReference type="RefSeq" id="WP_117003145.1">
    <property type="nucleotide sequence ID" value="NZ_BMJS01000016.1"/>
</dbReference>
<evidence type="ECO:0000256" key="3">
    <source>
        <dbReference type="ARBA" id="ARBA00022692"/>
    </source>
</evidence>
<comment type="caution">
    <text evidence="8">The sequence shown here is derived from an EMBL/GenBank/DDBJ whole genome shotgun (WGS) entry which is preliminary data.</text>
</comment>
<evidence type="ECO:0000256" key="2">
    <source>
        <dbReference type="ARBA" id="ARBA00010265"/>
    </source>
</evidence>
<feature type="region of interest" description="Disordered" evidence="6">
    <location>
        <begin position="491"/>
        <end position="511"/>
    </location>
</feature>
<dbReference type="Gene3D" id="2.130.10.10">
    <property type="entry name" value="YVTN repeat-like/Quinoprotein amine dehydrogenase"/>
    <property type="match status" value="1"/>
</dbReference>
<evidence type="ECO:0000256" key="6">
    <source>
        <dbReference type="SAM" id="MobiDB-lite"/>
    </source>
</evidence>
<dbReference type="InterPro" id="IPR005498">
    <property type="entry name" value="T4SS_VirB10/TraB/TrbI"/>
</dbReference>